<dbReference type="OrthoDB" id="3026777at2759"/>
<keyword evidence="4 6" id="KW-0472">Membrane</keyword>
<feature type="transmembrane region" description="Helical" evidence="6">
    <location>
        <begin position="104"/>
        <end position="122"/>
    </location>
</feature>
<dbReference type="SUPFAM" id="SSF103473">
    <property type="entry name" value="MFS general substrate transporter"/>
    <property type="match status" value="1"/>
</dbReference>
<dbReference type="GO" id="GO:0022857">
    <property type="term" value="F:transmembrane transporter activity"/>
    <property type="evidence" value="ECO:0007669"/>
    <property type="project" value="InterPro"/>
</dbReference>
<feature type="compositionally biased region" description="Basic and acidic residues" evidence="5">
    <location>
        <begin position="20"/>
        <end position="30"/>
    </location>
</feature>
<feature type="transmembrane region" description="Helical" evidence="6">
    <location>
        <begin position="134"/>
        <end position="154"/>
    </location>
</feature>
<dbReference type="InterPro" id="IPR011701">
    <property type="entry name" value="MFS"/>
</dbReference>
<feature type="transmembrane region" description="Helical" evidence="6">
    <location>
        <begin position="378"/>
        <end position="400"/>
    </location>
</feature>
<sequence length="555" mass="62905">MSRDQHERNNLLTNDASNHGSRENQHRDPSDSEDDDIIYIKQQMKQNSSKPFYSRPNVYAIIFLIGLLTLSSSSAEGTRQSLIYAKAQESAKSKDNVPFIVARFNQYFLVGTTATALIPIAKFGEVSNVYGRKLYFVMVIITITVSRMLQYYLFRSYKGLQFGKLLLANYVSCIFGGVNIIGALTESYVSDFTLPERRIYQFGLATSATFIGQSFGPLIGTFVRKWSRGKSTEGIGEADFTVLKFELVILLALSVYVVTLFPESRNELAMKRSEEQLVEQELDEEGRSTASSDLTELDTNRIVLYQIFKCFDIISPMKILTYPKEVAKVNKTHRLLQLPFVVVSLVLVYALYQTLIFSLNQVVIEYGQYQFDWQSNDIAYLLSLISISRAISLVFILPLLERPILKGVFSLKSLNRSFDMVEYILMLLSFGVAILVFVAFYYVNSKGFYIAAGCFSIDALIAPVFDSTIIKFFPNSSAGQVYCAITLLVSLMNLASPIIVTWFYEFGLNIGHANLVYLFYAFWMGIFLSVVYLCKRVLHLSRNTTDKELKKIEGD</sequence>
<dbReference type="PANTHER" id="PTHR23507">
    <property type="entry name" value="ZGC:174356"/>
    <property type="match status" value="1"/>
</dbReference>
<name>A0A8H7ZFK2_9ASCO</name>
<dbReference type="Proteomes" id="UP000669133">
    <property type="component" value="Unassembled WGS sequence"/>
</dbReference>
<evidence type="ECO:0000256" key="1">
    <source>
        <dbReference type="ARBA" id="ARBA00004141"/>
    </source>
</evidence>
<proteinExistence type="predicted"/>
<feature type="transmembrane region" description="Helical" evidence="6">
    <location>
        <begin position="58"/>
        <end position="75"/>
    </location>
</feature>
<evidence type="ECO:0000313" key="7">
    <source>
        <dbReference type="EMBL" id="KAG5420913.1"/>
    </source>
</evidence>
<dbReference type="GeneID" id="93648632"/>
<evidence type="ECO:0000256" key="6">
    <source>
        <dbReference type="SAM" id="Phobius"/>
    </source>
</evidence>
<keyword evidence="8" id="KW-1185">Reference proteome</keyword>
<dbReference type="PANTHER" id="PTHR23507:SF1">
    <property type="entry name" value="FI18259P1-RELATED"/>
    <property type="match status" value="1"/>
</dbReference>
<accession>A0A8H7ZFK2</accession>
<keyword evidence="2 6" id="KW-0812">Transmembrane</keyword>
<dbReference type="AlphaFoldDB" id="A0A8H7ZFK2"/>
<dbReference type="EMBL" id="JAEOAQ010000001">
    <property type="protein sequence ID" value="KAG5420913.1"/>
    <property type="molecule type" value="Genomic_DNA"/>
</dbReference>
<feature type="transmembrane region" description="Helical" evidence="6">
    <location>
        <begin position="243"/>
        <end position="262"/>
    </location>
</feature>
<organism evidence="7 8">
    <name type="scientific">Candida metapsilosis</name>
    <dbReference type="NCBI Taxonomy" id="273372"/>
    <lineage>
        <taxon>Eukaryota</taxon>
        <taxon>Fungi</taxon>
        <taxon>Dikarya</taxon>
        <taxon>Ascomycota</taxon>
        <taxon>Saccharomycotina</taxon>
        <taxon>Pichiomycetes</taxon>
        <taxon>Debaryomycetaceae</taxon>
        <taxon>Candida/Lodderomyces clade</taxon>
        <taxon>Candida</taxon>
    </lineage>
</organism>
<feature type="transmembrane region" description="Helical" evidence="6">
    <location>
        <begin position="421"/>
        <end position="442"/>
    </location>
</feature>
<evidence type="ECO:0000256" key="4">
    <source>
        <dbReference type="ARBA" id="ARBA00023136"/>
    </source>
</evidence>
<feature type="transmembrane region" description="Helical" evidence="6">
    <location>
        <begin position="448"/>
        <end position="469"/>
    </location>
</feature>
<feature type="transmembrane region" description="Helical" evidence="6">
    <location>
        <begin position="481"/>
        <end position="504"/>
    </location>
</feature>
<dbReference type="Gene3D" id="1.20.1250.20">
    <property type="entry name" value="MFS general substrate transporter like domains"/>
    <property type="match status" value="1"/>
</dbReference>
<keyword evidence="3 6" id="KW-1133">Transmembrane helix</keyword>
<evidence type="ECO:0000256" key="3">
    <source>
        <dbReference type="ARBA" id="ARBA00022989"/>
    </source>
</evidence>
<feature type="transmembrane region" description="Helical" evidence="6">
    <location>
        <begin position="516"/>
        <end position="534"/>
    </location>
</feature>
<feature type="transmembrane region" description="Helical" evidence="6">
    <location>
        <begin position="338"/>
        <end position="358"/>
    </location>
</feature>
<comment type="subcellular location">
    <subcellularLocation>
        <location evidence="1">Membrane</location>
        <topology evidence="1">Multi-pass membrane protein</topology>
    </subcellularLocation>
</comment>
<evidence type="ECO:0008006" key="9">
    <source>
        <dbReference type="Google" id="ProtNLM"/>
    </source>
</evidence>
<reference evidence="7 8" key="1">
    <citation type="submission" date="2020-12" db="EMBL/GenBank/DDBJ databases">
        <title>Effect of drift, selection, and recombination on the evolution of hybrid genomes in Candida yeast pathogens.</title>
        <authorList>
            <person name="Mixao V."/>
            <person name="Ksiezopolska E."/>
            <person name="Saus E."/>
            <person name="Boekhout T."/>
            <person name="Gacser A."/>
            <person name="Gabaldon T."/>
        </authorList>
    </citation>
    <scope>NUCLEOTIDE SEQUENCE [LARGE SCALE GENOMIC DNA]</scope>
    <source>
        <strain evidence="7 8">BP57</strain>
    </source>
</reference>
<dbReference type="GO" id="GO:0016020">
    <property type="term" value="C:membrane"/>
    <property type="evidence" value="ECO:0007669"/>
    <property type="project" value="UniProtKB-SubCell"/>
</dbReference>
<dbReference type="InterPro" id="IPR036259">
    <property type="entry name" value="MFS_trans_sf"/>
</dbReference>
<dbReference type="Pfam" id="PF07690">
    <property type="entry name" value="MFS_1"/>
    <property type="match status" value="1"/>
</dbReference>
<comment type="caution">
    <text evidence="7">The sequence shown here is derived from an EMBL/GenBank/DDBJ whole genome shotgun (WGS) entry which is preliminary data.</text>
</comment>
<feature type="transmembrane region" description="Helical" evidence="6">
    <location>
        <begin position="166"/>
        <end position="190"/>
    </location>
</feature>
<protein>
    <recommendedName>
        <fullName evidence="9">Major facilitator superfamily (MFS) profile domain-containing protein</fullName>
    </recommendedName>
</protein>
<feature type="compositionally biased region" description="Polar residues" evidence="5">
    <location>
        <begin position="10"/>
        <end position="19"/>
    </location>
</feature>
<evidence type="ECO:0000256" key="2">
    <source>
        <dbReference type="ARBA" id="ARBA00022692"/>
    </source>
</evidence>
<evidence type="ECO:0000256" key="5">
    <source>
        <dbReference type="SAM" id="MobiDB-lite"/>
    </source>
</evidence>
<evidence type="ECO:0000313" key="8">
    <source>
        <dbReference type="Proteomes" id="UP000669133"/>
    </source>
</evidence>
<dbReference type="RefSeq" id="XP_067550029.1">
    <property type="nucleotide sequence ID" value="XM_067691916.1"/>
</dbReference>
<gene>
    <name evidence="7" type="ORF">I9W82_000003</name>
</gene>
<feature type="transmembrane region" description="Helical" evidence="6">
    <location>
        <begin position="202"/>
        <end position="223"/>
    </location>
</feature>
<feature type="region of interest" description="Disordered" evidence="5">
    <location>
        <begin position="1"/>
        <end position="33"/>
    </location>
</feature>